<proteinExistence type="predicted"/>
<dbReference type="AlphaFoldDB" id="E7C8Q9"/>
<organism evidence="1">
    <name type="scientific">uncultured gamma proteobacterium HF4000_48E10</name>
    <dbReference type="NCBI Taxonomy" id="723583"/>
    <lineage>
        <taxon>Bacteria</taxon>
        <taxon>Pseudomonadati</taxon>
        <taxon>Pseudomonadota</taxon>
        <taxon>Gammaproteobacteria</taxon>
        <taxon>environmental samples</taxon>
    </lineage>
</organism>
<sequence length="60" mass="6347">MTRRPPRLIAVAILITACGVSISTQPETVAELRAKAEQGDAEAQYEFGCLNDIGASTKPS</sequence>
<protein>
    <submittedName>
        <fullName evidence="1">Uncharacterized protein</fullName>
    </submittedName>
</protein>
<dbReference type="EMBL" id="GU568025">
    <property type="protein sequence ID" value="ADI23833.1"/>
    <property type="molecule type" value="Genomic_DNA"/>
</dbReference>
<dbReference type="PROSITE" id="PS51257">
    <property type="entry name" value="PROKAR_LIPOPROTEIN"/>
    <property type="match status" value="1"/>
</dbReference>
<reference evidence="1" key="1">
    <citation type="submission" date="2010-01" db="EMBL/GenBank/DDBJ databases">
        <title>Genome fragments of uncultured bacteria from the North Pacific subtropical Gyre.</title>
        <authorList>
            <person name="Pham V.D."/>
            <person name="Delong E.F."/>
        </authorList>
    </citation>
    <scope>NUCLEOTIDE SEQUENCE</scope>
</reference>
<accession>E7C8Q9</accession>
<name>E7C8Q9_9GAMM</name>
<evidence type="ECO:0000313" key="1">
    <source>
        <dbReference type="EMBL" id="ADI23833.1"/>
    </source>
</evidence>